<protein>
    <recommendedName>
        <fullName evidence="3">Nuclear transport factor 2 family protein</fullName>
    </recommendedName>
</protein>
<dbReference type="EMBL" id="SRLH01000006">
    <property type="protein sequence ID" value="TGD57416.1"/>
    <property type="molecule type" value="Genomic_DNA"/>
</dbReference>
<accession>A0A4Z0L763</accession>
<gene>
    <name evidence="1" type="ORF">E4635_12420</name>
</gene>
<sequence length="147" mass="16623">MKKSIAIICCLGIFGCAKKESTGNIAQWKEEVSKTEVDFNNLAQAKGIAEAFYAFADSSAVIKLDNDSLIKGKESIRNHFSQPKFTKATVTWKADFIEVSNDGTLAYTYGPYIWTTKDSLGSKKDFKGIFHTVWKKQKDNSWKYVWD</sequence>
<evidence type="ECO:0008006" key="3">
    <source>
        <dbReference type="Google" id="ProtNLM"/>
    </source>
</evidence>
<dbReference type="OrthoDB" id="1119084at2"/>
<keyword evidence="2" id="KW-1185">Reference proteome</keyword>
<organism evidence="1 2">
    <name type="scientific">Flavobacterium humi</name>
    <dbReference type="NCBI Taxonomy" id="2562683"/>
    <lineage>
        <taxon>Bacteria</taxon>
        <taxon>Pseudomonadati</taxon>
        <taxon>Bacteroidota</taxon>
        <taxon>Flavobacteriia</taxon>
        <taxon>Flavobacteriales</taxon>
        <taxon>Flavobacteriaceae</taxon>
        <taxon>Flavobacterium</taxon>
    </lineage>
</organism>
<dbReference type="AlphaFoldDB" id="A0A4Z0L763"/>
<dbReference type="PROSITE" id="PS51257">
    <property type="entry name" value="PROKAR_LIPOPROTEIN"/>
    <property type="match status" value="1"/>
</dbReference>
<dbReference type="InterPro" id="IPR032710">
    <property type="entry name" value="NTF2-like_dom_sf"/>
</dbReference>
<comment type="caution">
    <text evidence="1">The sequence shown here is derived from an EMBL/GenBank/DDBJ whole genome shotgun (WGS) entry which is preliminary data.</text>
</comment>
<dbReference type="RefSeq" id="WP_135527021.1">
    <property type="nucleotide sequence ID" value="NZ_SRLH01000006.1"/>
</dbReference>
<reference evidence="1 2" key="1">
    <citation type="submission" date="2019-04" db="EMBL/GenBank/DDBJ databases">
        <title>Flavobacterium sp. strain DS2-A Genome sequencing and assembly.</title>
        <authorList>
            <person name="Kim I."/>
        </authorList>
    </citation>
    <scope>NUCLEOTIDE SEQUENCE [LARGE SCALE GENOMIC DNA]</scope>
    <source>
        <strain evidence="1 2">DS2-A</strain>
    </source>
</reference>
<proteinExistence type="predicted"/>
<dbReference type="SUPFAM" id="SSF54427">
    <property type="entry name" value="NTF2-like"/>
    <property type="match status" value="1"/>
</dbReference>
<name>A0A4Z0L763_9FLAO</name>
<evidence type="ECO:0000313" key="2">
    <source>
        <dbReference type="Proteomes" id="UP000297407"/>
    </source>
</evidence>
<dbReference type="Gene3D" id="3.10.450.50">
    <property type="match status" value="1"/>
</dbReference>
<dbReference type="Proteomes" id="UP000297407">
    <property type="component" value="Unassembled WGS sequence"/>
</dbReference>
<evidence type="ECO:0000313" key="1">
    <source>
        <dbReference type="EMBL" id="TGD57416.1"/>
    </source>
</evidence>